<dbReference type="EMBL" id="CAMAPF010000914">
    <property type="protein sequence ID" value="CAH9119403.1"/>
    <property type="molecule type" value="Genomic_DNA"/>
</dbReference>
<organism evidence="1 2">
    <name type="scientific">Cuscuta epithymum</name>
    <dbReference type="NCBI Taxonomy" id="186058"/>
    <lineage>
        <taxon>Eukaryota</taxon>
        <taxon>Viridiplantae</taxon>
        <taxon>Streptophyta</taxon>
        <taxon>Embryophyta</taxon>
        <taxon>Tracheophyta</taxon>
        <taxon>Spermatophyta</taxon>
        <taxon>Magnoliopsida</taxon>
        <taxon>eudicotyledons</taxon>
        <taxon>Gunneridae</taxon>
        <taxon>Pentapetalae</taxon>
        <taxon>asterids</taxon>
        <taxon>lamiids</taxon>
        <taxon>Solanales</taxon>
        <taxon>Convolvulaceae</taxon>
        <taxon>Cuscuteae</taxon>
        <taxon>Cuscuta</taxon>
        <taxon>Cuscuta subgen. Cuscuta</taxon>
    </lineage>
</organism>
<comment type="caution">
    <text evidence="1">The sequence shown here is derived from an EMBL/GenBank/DDBJ whole genome shotgun (WGS) entry which is preliminary data.</text>
</comment>
<name>A0AAV0EDI8_9ASTE</name>
<proteinExistence type="predicted"/>
<keyword evidence="2" id="KW-1185">Reference proteome</keyword>
<evidence type="ECO:0000313" key="2">
    <source>
        <dbReference type="Proteomes" id="UP001152523"/>
    </source>
</evidence>
<evidence type="ECO:0000313" key="1">
    <source>
        <dbReference type="EMBL" id="CAH9119403.1"/>
    </source>
</evidence>
<reference evidence="1" key="1">
    <citation type="submission" date="2022-07" db="EMBL/GenBank/DDBJ databases">
        <authorList>
            <person name="Macas J."/>
            <person name="Novak P."/>
            <person name="Neumann P."/>
        </authorList>
    </citation>
    <scope>NUCLEOTIDE SEQUENCE</scope>
</reference>
<protein>
    <submittedName>
        <fullName evidence="1">Uncharacterized protein</fullName>
    </submittedName>
</protein>
<gene>
    <name evidence="1" type="ORF">CEPIT_LOCUS22651</name>
</gene>
<dbReference type="Proteomes" id="UP001152523">
    <property type="component" value="Unassembled WGS sequence"/>
</dbReference>
<dbReference type="AlphaFoldDB" id="A0AAV0EDI8"/>
<sequence>MCILTVGIFAGNGQKNLFNGNVGTDTLRLAKRPPHSRLEPISPSTRQHLISTENMERVNLNPKVEGIFSCELGHVLVASNSGSLKGLTRDILLLPADQMHAEWELINSLFLHSHIIYPNLWVGHTTAVP</sequence>
<accession>A0AAV0EDI8</accession>